<evidence type="ECO:0000256" key="3">
    <source>
        <dbReference type="ARBA" id="ARBA00004613"/>
    </source>
</evidence>
<dbReference type="SUPFAM" id="SSF51126">
    <property type="entry name" value="Pectin lyase-like"/>
    <property type="match status" value="1"/>
</dbReference>
<dbReference type="InterPro" id="IPR011050">
    <property type="entry name" value="Pectin_lyase_fold/virulence"/>
</dbReference>
<evidence type="ECO:0000256" key="1">
    <source>
        <dbReference type="ARBA" id="ARBA00004196"/>
    </source>
</evidence>
<dbReference type="Pfam" id="PF02415">
    <property type="entry name" value="Chlam_PMP"/>
    <property type="match status" value="1"/>
</dbReference>
<sequence>MTLRGGYAGIGTPDPNARDVNDYPTVLTGDLKGNDLPVPAAVFRKAMPIDRLDNVANVVKVVGDHVVIDGFTIRGGLYSIIPRGESNGGAGMLILGHEVKVASCIFEDNATTTGWGGAVYVGPVCHVEIVESTFSNNYGGGGGALCCHQGHVSLYACEFIQNYSPSSGGAVAGWLLATVAFEDSVFIGNTAMSLGGAVFGDSYNTTLTFTNSLFAGNLARMQGGAVAAGAISLKNCTIADNRAAGNPEIRIETDGLSELANCIVWKNEKLSREDPNDSDWLGTCFYCCLDPNAVATRDLGNIDQDPAFAMPGYWDPNGTPDDFSDDIFVEGDYHLKSQAGRWNPNSESWVADDVTSPCIDAGDPNSPIGHEPFPNGGIINMGAYGGTAEASMSISDIVTTLD</sequence>
<reference evidence="9" key="1">
    <citation type="submission" date="2023-05" db="EMBL/GenBank/DDBJ databases">
        <title>Anaerotaeda fermentans gen. nov., sp. nov., a novel anaerobic planctomycete of the new family within the order Sedimentisphaerales isolated from Taman Peninsula, Russia.</title>
        <authorList>
            <person name="Khomyakova M.A."/>
            <person name="Merkel A.Y."/>
            <person name="Slobodkin A.I."/>
        </authorList>
    </citation>
    <scope>NUCLEOTIDE SEQUENCE</scope>
    <source>
        <strain evidence="9">M17dextr</strain>
    </source>
</reference>
<organism evidence="9 10">
    <name type="scientific">Anaerobaca lacustris</name>
    <dbReference type="NCBI Taxonomy" id="3044600"/>
    <lineage>
        <taxon>Bacteria</taxon>
        <taxon>Pseudomonadati</taxon>
        <taxon>Planctomycetota</taxon>
        <taxon>Phycisphaerae</taxon>
        <taxon>Sedimentisphaerales</taxon>
        <taxon>Anaerobacaceae</taxon>
        <taxon>Anaerobaca</taxon>
    </lineage>
</organism>
<dbReference type="PANTHER" id="PTHR11319">
    <property type="entry name" value="G PROTEIN-COUPLED RECEPTOR-RELATED"/>
    <property type="match status" value="1"/>
</dbReference>
<gene>
    <name evidence="9" type="ORF">QJ522_13650</name>
</gene>
<accession>A0AAW6TWL9</accession>
<evidence type="ECO:0000256" key="4">
    <source>
        <dbReference type="ARBA" id="ARBA00022525"/>
    </source>
</evidence>
<dbReference type="Gene3D" id="2.160.20.10">
    <property type="entry name" value="Single-stranded right-handed beta-helix, Pectin lyase-like"/>
    <property type="match status" value="1"/>
</dbReference>
<evidence type="ECO:0000259" key="8">
    <source>
        <dbReference type="Pfam" id="PF08480"/>
    </source>
</evidence>
<dbReference type="InterPro" id="IPR012334">
    <property type="entry name" value="Pectin_lyas_fold"/>
</dbReference>
<dbReference type="PANTHER" id="PTHR11319:SF35">
    <property type="entry name" value="OUTER MEMBRANE PROTEIN PMPC-RELATED"/>
    <property type="match status" value="1"/>
</dbReference>
<keyword evidence="6" id="KW-0472">Membrane</keyword>
<dbReference type="InterPro" id="IPR003368">
    <property type="entry name" value="POMP_repeat"/>
</dbReference>
<dbReference type="Pfam" id="PF08480">
    <property type="entry name" value="Disaggr_assoc"/>
    <property type="match status" value="1"/>
</dbReference>
<evidence type="ECO:0000256" key="5">
    <source>
        <dbReference type="ARBA" id="ARBA00022729"/>
    </source>
</evidence>
<evidence type="ECO:0000256" key="7">
    <source>
        <dbReference type="ARBA" id="ARBA00023237"/>
    </source>
</evidence>
<dbReference type="RefSeq" id="WP_349245507.1">
    <property type="nucleotide sequence ID" value="NZ_JASCXX010000016.1"/>
</dbReference>
<keyword evidence="5" id="KW-0732">Signal</keyword>
<protein>
    <submittedName>
        <fullName evidence="9">Right-handed parallel beta-helix repeat-containing protein</fullName>
    </submittedName>
</protein>
<keyword evidence="10" id="KW-1185">Reference proteome</keyword>
<evidence type="ECO:0000313" key="10">
    <source>
        <dbReference type="Proteomes" id="UP001431776"/>
    </source>
</evidence>
<dbReference type="InterPro" id="IPR013687">
    <property type="entry name" value="Disaggr-rel"/>
</dbReference>
<name>A0AAW6TWL9_9BACT</name>
<comment type="subcellular location">
    <subcellularLocation>
        <location evidence="1">Cell envelope</location>
    </subcellularLocation>
    <subcellularLocation>
        <location evidence="2">Cell outer membrane</location>
    </subcellularLocation>
    <subcellularLocation>
        <location evidence="3">Secreted</location>
    </subcellularLocation>
</comment>
<dbReference type="Proteomes" id="UP001431776">
    <property type="component" value="Unassembled WGS sequence"/>
</dbReference>
<comment type="caution">
    <text evidence="9">The sequence shown here is derived from an EMBL/GenBank/DDBJ whole genome shotgun (WGS) entry which is preliminary data.</text>
</comment>
<feature type="domain" description="Disaggregatase-related" evidence="8">
    <location>
        <begin position="330"/>
        <end position="362"/>
    </location>
</feature>
<evidence type="ECO:0000256" key="2">
    <source>
        <dbReference type="ARBA" id="ARBA00004442"/>
    </source>
</evidence>
<keyword evidence="4" id="KW-0964">Secreted</keyword>
<keyword evidence="7" id="KW-0998">Cell outer membrane</keyword>
<dbReference type="AlphaFoldDB" id="A0AAW6TWL9"/>
<evidence type="ECO:0000313" key="9">
    <source>
        <dbReference type="EMBL" id="MDI6450098.1"/>
    </source>
</evidence>
<proteinExistence type="predicted"/>
<dbReference type="EMBL" id="JASCXX010000016">
    <property type="protein sequence ID" value="MDI6450098.1"/>
    <property type="molecule type" value="Genomic_DNA"/>
</dbReference>
<evidence type="ECO:0000256" key="6">
    <source>
        <dbReference type="ARBA" id="ARBA00023136"/>
    </source>
</evidence>